<feature type="non-terminal residue" evidence="2">
    <location>
        <position position="343"/>
    </location>
</feature>
<evidence type="ECO:0000313" key="2">
    <source>
        <dbReference type="EMBL" id="WVZ62616.1"/>
    </source>
</evidence>
<dbReference type="AlphaFoldDB" id="A0AAQ3WHZ9"/>
<gene>
    <name evidence="2" type="ORF">U9M48_012344</name>
</gene>
<evidence type="ECO:0000313" key="3">
    <source>
        <dbReference type="Proteomes" id="UP001341281"/>
    </source>
</evidence>
<dbReference type="EMBL" id="CP144747">
    <property type="protein sequence ID" value="WVZ62616.1"/>
    <property type="molecule type" value="Genomic_DNA"/>
</dbReference>
<evidence type="ECO:0000259" key="1">
    <source>
        <dbReference type="Pfam" id="PF13966"/>
    </source>
</evidence>
<dbReference type="PANTHER" id="PTHR33116">
    <property type="entry name" value="REVERSE TRANSCRIPTASE ZINC-BINDING DOMAIN-CONTAINING PROTEIN-RELATED-RELATED"/>
    <property type="match status" value="1"/>
</dbReference>
<name>A0AAQ3WHZ9_PASNO</name>
<sequence>VGAYPFRYLGLPMHYRKLNNKDWSFLGERIEKKLCSWKSKMLSIGGRLILLNLVDGLGVQNLYIQNKCLLSKWLFKLCNEDRIWQSLLKNKYLSNKTLSHVSLKPSGSQFWKSLMGVKEQFLTLGKFKLGSGNQVRFWEDKWLGNHKLSLQYPNLFNIVRHKHATVAEVLNATSLNVSCRSSLEGIKPREWNHLVARVSAVNTGEGLDCFVWGLHKSGSFSVKLDGVILTKDNLAKRNWKGSKACEFCSRPETIQHLFFECHYAGGRKNNLTLIAGVVSICWALWLTRNDSVFDKKKPKTYLQGDTLAKVLGPLQHMDDQRNLLVKACQRLESQAMHFFASRG</sequence>
<dbReference type="PANTHER" id="PTHR33116:SF78">
    <property type="entry name" value="OS12G0587133 PROTEIN"/>
    <property type="match status" value="1"/>
</dbReference>
<dbReference type="InterPro" id="IPR026960">
    <property type="entry name" value="RVT-Znf"/>
</dbReference>
<dbReference type="Pfam" id="PF13966">
    <property type="entry name" value="zf-RVT"/>
    <property type="match status" value="1"/>
</dbReference>
<proteinExistence type="predicted"/>
<keyword evidence="3" id="KW-1185">Reference proteome</keyword>
<accession>A0AAQ3WHZ9</accession>
<feature type="domain" description="Reverse transcriptase zinc-binding" evidence="1">
    <location>
        <begin position="225"/>
        <end position="264"/>
    </location>
</feature>
<reference evidence="2 3" key="1">
    <citation type="submission" date="2024-02" db="EMBL/GenBank/DDBJ databases">
        <title>High-quality chromosome-scale genome assembly of Pensacola bahiagrass (Paspalum notatum Flugge var. saurae).</title>
        <authorList>
            <person name="Vega J.M."/>
            <person name="Podio M."/>
            <person name="Orjuela J."/>
            <person name="Siena L.A."/>
            <person name="Pessino S.C."/>
            <person name="Combes M.C."/>
            <person name="Mariac C."/>
            <person name="Albertini E."/>
            <person name="Pupilli F."/>
            <person name="Ortiz J.P.A."/>
            <person name="Leblanc O."/>
        </authorList>
    </citation>
    <scope>NUCLEOTIDE SEQUENCE [LARGE SCALE GENOMIC DNA]</scope>
    <source>
        <strain evidence="2">R1</strain>
        <tissue evidence="2">Leaf</tissue>
    </source>
</reference>
<organism evidence="2 3">
    <name type="scientific">Paspalum notatum var. saurae</name>
    <dbReference type="NCBI Taxonomy" id="547442"/>
    <lineage>
        <taxon>Eukaryota</taxon>
        <taxon>Viridiplantae</taxon>
        <taxon>Streptophyta</taxon>
        <taxon>Embryophyta</taxon>
        <taxon>Tracheophyta</taxon>
        <taxon>Spermatophyta</taxon>
        <taxon>Magnoliopsida</taxon>
        <taxon>Liliopsida</taxon>
        <taxon>Poales</taxon>
        <taxon>Poaceae</taxon>
        <taxon>PACMAD clade</taxon>
        <taxon>Panicoideae</taxon>
        <taxon>Andropogonodae</taxon>
        <taxon>Paspaleae</taxon>
        <taxon>Paspalinae</taxon>
        <taxon>Paspalum</taxon>
    </lineage>
</organism>
<dbReference type="Proteomes" id="UP001341281">
    <property type="component" value="Chromosome 03"/>
</dbReference>
<protein>
    <recommendedName>
        <fullName evidence="1">Reverse transcriptase zinc-binding domain-containing protein</fullName>
    </recommendedName>
</protein>